<dbReference type="Pfam" id="PF15419">
    <property type="entry name" value="LNP1"/>
    <property type="match status" value="1"/>
</dbReference>
<evidence type="ECO:0000313" key="3">
    <source>
        <dbReference type="Proteomes" id="UP000752171"/>
    </source>
</evidence>
<feature type="compositionally biased region" description="Basic residues" evidence="1">
    <location>
        <begin position="30"/>
        <end position="39"/>
    </location>
</feature>
<evidence type="ECO:0000256" key="1">
    <source>
        <dbReference type="SAM" id="MobiDB-lite"/>
    </source>
</evidence>
<dbReference type="EMBL" id="JAICCE010000005">
    <property type="protein sequence ID" value="KAG9277255.1"/>
    <property type="molecule type" value="Genomic_DNA"/>
</dbReference>
<feature type="compositionally biased region" description="Basic and acidic residues" evidence="1">
    <location>
        <begin position="86"/>
        <end position="95"/>
    </location>
</feature>
<sequence length="225" mass="25579">MDNDEDDDGNFTKWMSSYWGHGAGEESAKERKRSFRRPARNTADRRASLPCMVGSQRHQGEESQLENMRVKQLHAATMPPAPVHPKNREEKEVQPHPHARHVSSDESSRTKAGPESRISTIPELAESFERMLRFRKQKVMSLSDADSVCLICHEEMCNGGGGIGGAFELHCSHRFHKEARRSDPGGRPRSGSSTGVCDRRKEVPFCSGQEEYRIPRRKLSLRRQR</sequence>
<feature type="region of interest" description="Disordered" evidence="1">
    <location>
        <begin position="1"/>
        <end position="117"/>
    </location>
</feature>
<feature type="region of interest" description="Disordered" evidence="1">
    <location>
        <begin position="178"/>
        <end position="199"/>
    </location>
</feature>
<dbReference type="AlphaFoldDB" id="A0A8T2M6D5"/>
<proteinExistence type="predicted"/>
<name>A0A8T2M6D5_ASTMX</name>
<protein>
    <submittedName>
        <fullName evidence="2">Leukemia NUP98 fusion partner 1 isoform X1</fullName>
    </submittedName>
</protein>
<dbReference type="Proteomes" id="UP000752171">
    <property type="component" value="Unassembled WGS sequence"/>
</dbReference>
<accession>A0A8T2M6D5</accession>
<evidence type="ECO:0000313" key="2">
    <source>
        <dbReference type="EMBL" id="KAG9277255.1"/>
    </source>
</evidence>
<comment type="caution">
    <text evidence="2">The sequence shown here is derived from an EMBL/GenBank/DDBJ whole genome shotgun (WGS) entry which is preliminary data.</text>
</comment>
<reference evidence="2 3" key="1">
    <citation type="submission" date="2021-07" db="EMBL/GenBank/DDBJ databases">
        <authorList>
            <person name="Imarazene B."/>
            <person name="Zahm M."/>
            <person name="Klopp C."/>
            <person name="Cabau C."/>
            <person name="Beille S."/>
            <person name="Jouanno E."/>
            <person name="Castinel A."/>
            <person name="Lluch J."/>
            <person name="Gil L."/>
            <person name="Kuchtly C."/>
            <person name="Lopez Roques C."/>
            <person name="Donnadieu C."/>
            <person name="Parrinello H."/>
            <person name="Journot L."/>
            <person name="Du K."/>
            <person name="Schartl M."/>
            <person name="Retaux S."/>
            <person name="Guiguen Y."/>
        </authorList>
    </citation>
    <scope>NUCLEOTIDE SEQUENCE [LARGE SCALE GENOMIC DNA]</scope>
    <source>
        <strain evidence="2">Pach_M1</strain>
        <tissue evidence="2">Testis</tissue>
    </source>
</reference>
<feature type="compositionally biased region" description="Basic and acidic residues" evidence="1">
    <location>
        <begin position="102"/>
        <end position="114"/>
    </location>
</feature>
<dbReference type="PANTHER" id="PTHR35667:SF1">
    <property type="entry name" value="LEUKEMIA NUP98 FUSION PARTNER 1"/>
    <property type="match status" value="1"/>
</dbReference>
<gene>
    <name evidence="2" type="ORF">AMEX_G7250</name>
</gene>
<dbReference type="PANTHER" id="PTHR35667">
    <property type="entry name" value="LEUKEMIA NUP98 FUSION PARTNER 1"/>
    <property type="match status" value="1"/>
</dbReference>
<dbReference type="InterPro" id="IPR029280">
    <property type="entry name" value="LNP1"/>
</dbReference>
<organism evidence="2 3">
    <name type="scientific">Astyanax mexicanus</name>
    <name type="common">Blind cave fish</name>
    <name type="synonym">Astyanax fasciatus mexicanus</name>
    <dbReference type="NCBI Taxonomy" id="7994"/>
    <lineage>
        <taxon>Eukaryota</taxon>
        <taxon>Metazoa</taxon>
        <taxon>Chordata</taxon>
        <taxon>Craniata</taxon>
        <taxon>Vertebrata</taxon>
        <taxon>Euteleostomi</taxon>
        <taxon>Actinopterygii</taxon>
        <taxon>Neopterygii</taxon>
        <taxon>Teleostei</taxon>
        <taxon>Ostariophysi</taxon>
        <taxon>Characiformes</taxon>
        <taxon>Characoidei</taxon>
        <taxon>Acestrorhamphidae</taxon>
        <taxon>Acestrorhamphinae</taxon>
        <taxon>Astyanax</taxon>
    </lineage>
</organism>
<dbReference type="KEGG" id="amex:103030562"/>